<evidence type="ECO:0000256" key="2">
    <source>
        <dbReference type="ARBA" id="ARBA00022526"/>
    </source>
</evidence>
<dbReference type="Pfam" id="PF10282">
    <property type="entry name" value="Lactonase"/>
    <property type="match status" value="1"/>
</dbReference>
<name>A0A0A2LLV6_9FLAO</name>
<dbReference type="GO" id="GO:0006006">
    <property type="term" value="P:glucose metabolic process"/>
    <property type="evidence" value="ECO:0007669"/>
    <property type="project" value="UniProtKB-KW"/>
</dbReference>
<dbReference type="EMBL" id="JRLV01000008">
    <property type="protein sequence ID" value="KGO81247.1"/>
    <property type="molecule type" value="Genomic_DNA"/>
</dbReference>
<dbReference type="Proteomes" id="UP000030129">
    <property type="component" value="Unassembled WGS sequence"/>
</dbReference>
<dbReference type="InterPro" id="IPR050282">
    <property type="entry name" value="Cycloisomerase_2"/>
</dbReference>
<sequence length="370" mass="41022">MNSKSLLITLILLFLSYTSYSQTYAFFGSFNHNKNKKGLYVYELDTIKGSLKKVTSAKIHNPSYLSLSPDGNFIYACTDTKTPNTGSVSSFAFNPVKKTLTFLNSQSSSGENPVYCDTHPLGKWLINGNYTESGISLYPLGNDGFIEPTAQHFDYFEGSINPNRQKNSHIHSTVFSPDGQYLFASDLGSDKIRCYEFDTLRKQPLIETNIIKTTPGSGPRHFTFHPKGKQAYCIGELSGTVTVYEYSNGNLKTTQEIATHNDSLTEGFESSDIHITPNGKFLYTTNRGSENNIAIFSVQENGTLKIIGYQSTLGKHPRTFAIDPSGKFIIITNVNSSSAVVFRINQITGQLSKTSETSIEHVSCVKIKTY</sequence>
<organism evidence="3 4">
    <name type="scientific">Flavobacterium beibuense F44-8</name>
    <dbReference type="NCBI Taxonomy" id="1406840"/>
    <lineage>
        <taxon>Bacteria</taxon>
        <taxon>Pseudomonadati</taxon>
        <taxon>Bacteroidota</taxon>
        <taxon>Flavobacteriia</taxon>
        <taxon>Flavobacteriales</taxon>
        <taxon>Flavobacteriaceae</taxon>
        <taxon>Flavobacterium</taxon>
    </lineage>
</organism>
<dbReference type="GO" id="GO:0017057">
    <property type="term" value="F:6-phosphogluconolactonase activity"/>
    <property type="evidence" value="ECO:0007669"/>
    <property type="project" value="TreeGrafter"/>
</dbReference>
<dbReference type="SUPFAM" id="SSF51004">
    <property type="entry name" value="C-terminal (heme d1) domain of cytochrome cd1-nitrite reductase"/>
    <property type="match status" value="1"/>
</dbReference>
<gene>
    <name evidence="3" type="ORF">Q763_09195</name>
</gene>
<evidence type="ECO:0000313" key="3">
    <source>
        <dbReference type="EMBL" id="KGO81247.1"/>
    </source>
</evidence>
<dbReference type="Gene3D" id="2.130.10.10">
    <property type="entry name" value="YVTN repeat-like/Quinoprotein amine dehydrogenase"/>
    <property type="match status" value="1"/>
</dbReference>
<protein>
    <submittedName>
        <fullName evidence="3">6-phosphogluconolactonase</fullName>
    </submittedName>
</protein>
<evidence type="ECO:0000313" key="4">
    <source>
        <dbReference type="Proteomes" id="UP000030129"/>
    </source>
</evidence>
<reference evidence="3 4" key="1">
    <citation type="submission" date="2013-09" db="EMBL/GenBank/DDBJ databases">
        <authorList>
            <person name="Zeng Z."/>
            <person name="Chen C."/>
        </authorList>
    </citation>
    <scope>NUCLEOTIDE SEQUENCE [LARGE SCALE GENOMIC DNA]</scope>
    <source>
        <strain evidence="3 4">F44-8</strain>
    </source>
</reference>
<accession>A0A0A2LLV6</accession>
<keyword evidence="2" id="KW-0119">Carbohydrate metabolism</keyword>
<dbReference type="InterPro" id="IPR011048">
    <property type="entry name" value="Haem_d1_sf"/>
</dbReference>
<comment type="caution">
    <text evidence="3">The sequence shown here is derived from an EMBL/GenBank/DDBJ whole genome shotgun (WGS) entry which is preliminary data.</text>
</comment>
<dbReference type="STRING" id="1406840.Q763_09195"/>
<keyword evidence="4" id="KW-1185">Reference proteome</keyword>
<dbReference type="PANTHER" id="PTHR30344">
    <property type="entry name" value="6-PHOSPHOGLUCONOLACTONASE-RELATED"/>
    <property type="match status" value="1"/>
</dbReference>
<dbReference type="InterPro" id="IPR015943">
    <property type="entry name" value="WD40/YVTN_repeat-like_dom_sf"/>
</dbReference>
<keyword evidence="2" id="KW-0313">Glucose metabolism</keyword>
<dbReference type="AlphaFoldDB" id="A0A0A2LLV6"/>
<dbReference type="InterPro" id="IPR019405">
    <property type="entry name" value="Lactonase_7-beta_prop"/>
</dbReference>
<dbReference type="PANTHER" id="PTHR30344:SF1">
    <property type="entry name" value="6-PHOSPHOGLUCONOLACTONASE"/>
    <property type="match status" value="1"/>
</dbReference>
<proteinExistence type="inferred from homology"/>
<dbReference type="RefSeq" id="WP_035133395.1">
    <property type="nucleotide sequence ID" value="NZ_JRLV01000008.1"/>
</dbReference>
<comment type="similarity">
    <text evidence="1">Belongs to the cycloisomerase 2 family.</text>
</comment>
<dbReference type="eggNOG" id="COG2706">
    <property type="taxonomic scope" value="Bacteria"/>
</dbReference>
<evidence type="ECO:0000256" key="1">
    <source>
        <dbReference type="ARBA" id="ARBA00005564"/>
    </source>
</evidence>